<reference evidence="11" key="1">
    <citation type="submission" date="2023-07" db="EMBL/GenBank/DDBJ databases">
        <title>draft genome sequence of fig (Ficus carica).</title>
        <authorList>
            <person name="Takahashi T."/>
            <person name="Nishimura K."/>
        </authorList>
    </citation>
    <scope>NUCLEOTIDE SEQUENCE</scope>
</reference>
<evidence type="ECO:0000256" key="1">
    <source>
        <dbReference type="ARBA" id="ARBA00000900"/>
    </source>
</evidence>
<evidence type="ECO:0000256" key="5">
    <source>
        <dbReference type="ARBA" id="ARBA00022771"/>
    </source>
</evidence>
<accession>A0AA88D1N2</accession>
<dbReference type="PANTHER" id="PTHR22937:SF174">
    <property type="entry name" value="RING-TYPE E3 UBIQUITIN TRANSFERASE"/>
    <property type="match status" value="1"/>
</dbReference>
<keyword evidence="12" id="KW-1185">Reference proteome</keyword>
<dbReference type="CDD" id="cd16469">
    <property type="entry name" value="RING-H2_RNF24-like"/>
    <property type="match status" value="1"/>
</dbReference>
<evidence type="ECO:0000256" key="8">
    <source>
        <dbReference type="PROSITE-ProRule" id="PRU00175"/>
    </source>
</evidence>
<comment type="caution">
    <text evidence="11">The sequence shown here is derived from an EMBL/GenBank/DDBJ whole genome shotgun (WGS) entry which is preliminary data.</text>
</comment>
<keyword evidence="5 8" id="KW-0863">Zinc-finger</keyword>
<dbReference type="SUPFAM" id="SSF57850">
    <property type="entry name" value="RING/U-box"/>
    <property type="match status" value="1"/>
</dbReference>
<dbReference type="SMART" id="SM00184">
    <property type="entry name" value="RING"/>
    <property type="match status" value="1"/>
</dbReference>
<keyword evidence="7" id="KW-0862">Zinc</keyword>
<dbReference type="InterPro" id="IPR013083">
    <property type="entry name" value="Znf_RING/FYVE/PHD"/>
</dbReference>
<keyword evidence="6" id="KW-0833">Ubl conjugation pathway</keyword>
<gene>
    <name evidence="11" type="ORF">TIFTF001_008342</name>
</gene>
<dbReference type="PROSITE" id="PS50089">
    <property type="entry name" value="ZF_RING_2"/>
    <property type="match status" value="1"/>
</dbReference>
<organism evidence="11 12">
    <name type="scientific">Ficus carica</name>
    <name type="common">Common fig</name>
    <dbReference type="NCBI Taxonomy" id="3494"/>
    <lineage>
        <taxon>Eukaryota</taxon>
        <taxon>Viridiplantae</taxon>
        <taxon>Streptophyta</taxon>
        <taxon>Embryophyta</taxon>
        <taxon>Tracheophyta</taxon>
        <taxon>Spermatophyta</taxon>
        <taxon>Magnoliopsida</taxon>
        <taxon>eudicotyledons</taxon>
        <taxon>Gunneridae</taxon>
        <taxon>Pentapetalae</taxon>
        <taxon>rosids</taxon>
        <taxon>fabids</taxon>
        <taxon>Rosales</taxon>
        <taxon>Moraceae</taxon>
        <taxon>Ficeae</taxon>
        <taxon>Ficus</taxon>
    </lineage>
</organism>
<evidence type="ECO:0000256" key="4">
    <source>
        <dbReference type="ARBA" id="ARBA00022723"/>
    </source>
</evidence>
<feature type="compositionally biased region" description="Polar residues" evidence="9">
    <location>
        <begin position="397"/>
        <end position="408"/>
    </location>
</feature>
<dbReference type="GO" id="GO:0061630">
    <property type="term" value="F:ubiquitin protein ligase activity"/>
    <property type="evidence" value="ECO:0007669"/>
    <property type="project" value="UniProtKB-EC"/>
</dbReference>
<evidence type="ECO:0000256" key="3">
    <source>
        <dbReference type="ARBA" id="ARBA00022679"/>
    </source>
</evidence>
<evidence type="ECO:0000313" key="12">
    <source>
        <dbReference type="Proteomes" id="UP001187192"/>
    </source>
</evidence>
<evidence type="ECO:0000259" key="10">
    <source>
        <dbReference type="PROSITE" id="PS50089"/>
    </source>
</evidence>
<evidence type="ECO:0000256" key="2">
    <source>
        <dbReference type="ARBA" id="ARBA00012483"/>
    </source>
</evidence>
<dbReference type="Gene3D" id="3.30.40.10">
    <property type="entry name" value="Zinc/RING finger domain, C3HC4 (zinc finger)"/>
    <property type="match status" value="1"/>
</dbReference>
<dbReference type="Proteomes" id="UP001187192">
    <property type="component" value="Unassembled WGS sequence"/>
</dbReference>
<dbReference type="AlphaFoldDB" id="A0AA88D1N2"/>
<protein>
    <recommendedName>
        <fullName evidence="2">RING-type E3 ubiquitin transferase</fullName>
        <ecNumber evidence="2">2.3.2.27</ecNumber>
    </recommendedName>
</protein>
<dbReference type="EC" id="2.3.2.27" evidence="2"/>
<evidence type="ECO:0000256" key="9">
    <source>
        <dbReference type="SAM" id="MobiDB-lite"/>
    </source>
</evidence>
<dbReference type="InterPro" id="IPR001841">
    <property type="entry name" value="Znf_RING"/>
</dbReference>
<evidence type="ECO:0000313" key="11">
    <source>
        <dbReference type="EMBL" id="GMN39116.1"/>
    </source>
</evidence>
<dbReference type="InterPro" id="IPR045191">
    <property type="entry name" value="MBR1/2-like"/>
</dbReference>
<feature type="region of interest" description="Disordered" evidence="9">
    <location>
        <begin position="397"/>
        <end position="440"/>
    </location>
</feature>
<sequence>MAMQAAKHLVPKQHRYDKSSDSLLSFLPAPFYGVSFDSITKWVSLKDLLGLMDTTGLRDGCLSAWWLTSNCPIDEVCRVCKGMFNMLVPYFPRPLEFVFTFGRFRHQDINTIDSDRAGSADNGSYFFPVENMFVDGMHFPSHWNPLPRSNGYSSSNHDVEMPCYPSDASGPSHDPFQHTLNGGTFSAVADNFAHVASSSNYDRQTFQGVEGGFMDLTMGNGRGPHKRKSPGIPSGCERGSTSRYYGAGSSSDLPIPSELRHEKVGLDTQHMPWDRATMNPNHRGNGLSIRAEESMRNVRSRSTHDLESNLARTHISSNPSHNSYSINPIDHPSTLDLSVQPSAGLNREWSHFGISPQGNVQVSDTSGFSHEPAQRFLLGSNSSNEVHHHDFIQNRSSVVPQSYPGTPIQSVRSVRSSYSQGSSPSMRASSSGLRLGHAAPPDEGLQLVAAESHSRHPRPLSNIGWRNGDRNGRSRISNERYRVLSDETGFHDRFSSEELLALGEHIGSVSTGLSADLISKCVTETIYCSSDQIQEEGTCVICLEEYKNMDDVGTLKTCGHDYHVNCIKKWLSMKNLCPICKAAALADNNKEK</sequence>
<dbReference type="Pfam" id="PF13639">
    <property type="entry name" value="zf-RING_2"/>
    <property type="match status" value="1"/>
</dbReference>
<proteinExistence type="predicted"/>
<keyword evidence="4" id="KW-0479">Metal-binding</keyword>
<dbReference type="EMBL" id="BTGU01000009">
    <property type="protein sequence ID" value="GMN39116.1"/>
    <property type="molecule type" value="Genomic_DNA"/>
</dbReference>
<comment type="catalytic activity">
    <reaction evidence="1">
        <text>S-ubiquitinyl-[E2 ubiquitin-conjugating enzyme]-L-cysteine + [acceptor protein]-L-lysine = [E2 ubiquitin-conjugating enzyme]-L-cysteine + N(6)-ubiquitinyl-[acceptor protein]-L-lysine.</text>
        <dbReference type="EC" id="2.3.2.27"/>
    </reaction>
</comment>
<feature type="compositionally biased region" description="Low complexity" evidence="9">
    <location>
        <begin position="409"/>
        <end position="431"/>
    </location>
</feature>
<evidence type="ECO:0000256" key="6">
    <source>
        <dbReference type="ARBA" id="ARBA00022786"/>
    </source>
</evidence>
<dbReference type="FunFam" id="3.30.40.10:FF:000538">
    <property type="entry name" value="E3 ubiquitin-protein ligase MBR2 isoform A"/>
    <property type="match status" value="1"/>
</dbReference>
<name>A0AA88D1N2_FICCA</name>
<feature type="domain" description="RING-type" evidence="10">
    <location>
        <begin position="539"/>
        <end position="581"/>
    </location>
</feature>
<keyword evidence="3" id="KW-0808">Transferase</keyword>
<evidence type="ECO:0000256" key="7">
    <source>
        <dbReference type="ARBA" id="ARBA00022833"/>
    </source>
</evidence>
<dbReference type="GO" id="GO:0008270">
    <property type="term" value="F:zinc ion binding"/>
    <property type="evidence" value="ECO:0007669"/>
    <property type="project" value="UniProtKB-KW"/>
</dbReference>
<dbReference type="PANTHER" id="PTHR22937">
    <property type="entry name" value="E3 UBIQUITIN-PROTEIN LIGASE RNF165"/>
    <property type="match status" value="1"/>
</dbReference>